<gene>
    <name evidence="2" type="ORF">niasHT_017631</name>
</gene>
<evidence type="ECO:0008006" key="4">
    <source>
        <dbReference type="Google" id="ProtNLM"/>
    </source>
</evidence>
<dbReference type="InterPro" id="IPR027417">
    <property type="entry name" value="P-loop_NTPase"/>
</dbReference>
<feature type="region of interest" description="Disordered" evidence="1">
    <location>
        <begin position="118"/>
        <end position="149"/>
    </location>
</feature>
<reference evidence="2 3" key="1">
    <citation type="submission" date="2024-10" db="EMBL/GenBank/DDBJ databases">
        <authorList>
            <person name="Kim D."/>
        </authorList>
    </citation>
    <scope>NUCLEOTIDE SEQUENCE [LARGE SCALE GENOMIC DNA]</scope>
    <source>
        <strain evidence="2">BH-2024</strain>
    </source>
</reference>
<evidence type="ECO:0000313" key="3">
    <source>
        <dbReference type="Proteomes" id="UP001620626"/>
    </source>
</evidence>
<keyword evidence="3" id="KW-1185">Reference proteome</keyword>
<name>A0ABD2L0V3_9BILA</name>
<accession>A0ABD2L0V3</accession>
<evidence type="ECO:0000313" key="2">
    <source>
        <dbReference type="EMBL" id="KAL3108716.1"/>
    </source>
</evidence>
<dbReference type="Proteomes" id="UP001620626">
    <property type="component" value="Unassembled WGS sequence"/>
</dbReference>
<proteinExistence type="predicted"/>
<evidence type="ECO:0000256" key="1">
    <source>
        <dbReference type="SAM" id="MobiDB-lite"/>
    </source>
</evidence>
<organism evidence="2 3">
    <name type="scientific">Heterodera trifolii</name>
    <dbReference type="NCBI Taxonomy" id="157864"/>
    <lineage>
        <taxon>Eukaryota</taxon>
        <taxon>Metazoa</taxon>
        <taxon>Ecdysozoa</taxon>
        <taxon>Nematoda</taxon>
        <taxon>Chromadorea</taxon>
        <taxon>Rhabditida</taxon>
        <taxon>Tylenchina</taxon>
        <taxon>Tylenchomorpha</taxon>
        <taxon>Tylenchoidea</taxon>
        <taxon>Heteroderidae</taxon>
        <taxon>Heteroderinae</taxon>
        <taxon>Heterodera</taxon>
    </lineage>
</organism>
<feature type="compositionally biased region" description="Low complexity" evidence="1">
    <location>
        <begin position="322"/>
        <end position="331"/>
    </location>
</feature>
<feature type="region of interest" description="Disordered" evidence="1">
    <location>
        <begin position="315"/>
        <end position="340"/>
    </location>
</feature>
<feature type="compositionally biased region" description="Pro residues" evidence="1">
    <location>
        <begin position="125"/>
        <end position="135"/>
    </location>
</feature>
<protein>
    <recommendedName>
        <fullName evidence="4">AAA+ ATPase domain-containing protein</fullName>
    </recommendedName>
</protein>
<dbReference type="AlphaFoldDB" id="A0ABD2L0V3"/>
<dbReference type="SUPFAM" id="SSF52540">
    <property type="entry name" value="P-loop containing nucleoside triphosphate hydrolases"/>
    <property type="match status" value="1"/>
</dbReference>
<comment type="caution">
    <text evidence="2">The sequence shown here is derived from an EMBL/GenBank/DDBJ whole genome shotgun (WGS) entry which is preliminary data.</text>
</comment>
<sequence length="686" mass="76318">MSINLNDKKSLMDNILPVVEINQTNNGITVSSERIAIPRTIQFDILGKCRECKATECETEWCVSKEGVTIWCTRFKISPRFVPFDVIYDLPGYTFFKIRNKGRVFNIDHGFRSNACTQTPTPVYHLPPPPPPPQLPKRKQESHQDAEQSVAHQFYDSVSAATTGLDIARHQTRQGDGKEFFGAVSAATMGMDIEQKNEKPKLRKQQRADASDFFSPISAATMSMTSEHLNPKPKPRQQPVDASNFFSSISAATMGMEVGQDKPPKPSQKEQLNSDAAEFAVSLSAATKGLDFAQATVKKPKEADASELFSAVSAATMGMSSEQQQQPQQQTRTKKEKEQTDQEILDEFLESVSAATTNMDVPEKRKPKKKVKKEMEDEEMTAIASITHKELKLKMPFGMLISGPSGSGKSSFLVKFIAESSELIGPKPASILYAFGEMSSIVPTLQKCGINVYSGVPPEDLIKRLPKPLLLILDDLLLSIDEAYLSALFTKKSHHQNFAVVFVTQNLFERRIKVARQNAQYLVLMRAPNSALAVRNIGVQLFPGKLDYFLSAYRIATNKPYGYLLIDMHAASNPLLRLRSGIFKEDEEDGEKIIFIPKNAEQLLTLVEICLNILCSRFKMTTRQRKRLLPYASFVRTLARRRTEKGARKLLVQTGSGLGGVFAALLTPILIDLARTAINSGLKSDN</sequence>
<dbReference type="EMBL" id="JBICBT010000587">
    <property type="protein sequence ID" value="KAL3108716.1"/>
    <property type="molecule type" value="Genomic_DNA"/>
</dbReference>